<feature type="compositionally biased region" description="Basic and acidic residues" evidence="4">
    <location>
        <begin position="43"/>
        <end position="71"/>
    </location>
</feature>
<evidence type="ECO:0000313" key="6">
    <source>
        <dbReference type="Proteomes" id="UP000011910"/>
    </source>
</evidence>
<organism evidence="5 6">
    <name type="scientific">Cesiribacter andamanensis AMV16</name>
    <dbReference type="NCBI Taxonomy" id="1279009"/>
    <lineage>
        <taxon>Bacteria</taxon>
        <taxon>Pseudomonadati</taxon>
        <taxon>Bacteroidota</taxon>
        <taxon>Cytophagia</taxon>
        <taxon>Cytophagales</taxon>
        <taxon>Cesiribacteraceae</taxon>
        <taxon>Cesiribacter</taxon>
    </lineage>
</organism>
<accession>M7NZ43</accession>
<comment type="catalytic activity">
    <reaction evidence="1">
        <text>AMP + H2O = D-ribose 5-phosphate + adenine</text>
        <dbReference type="Rhea" id="RHEA:20129"/>
        <dbReference type="ChEBI" id="CHEBI:15377"/>
        <dbReference type="ChEBI" id="CHEBI:16708"/>
        <dbReference type="ChEBI" id="CHEBI:78346"/>
        <dbReference type="ChEBI" id="CHEBI:456215"/>
        <dbReference type="EC" id="3.2.2.4"/>
    </reaction>
</comment>
<dbReference type="NCBIfam" id="TIGR00730">
    <property type="entry name" value="Rossman fold protein, TIGR00730 family"/>
    <property type="match status" value="1"/>
</dbReference>
<dbReference type="PATRIC" id="fig|1279009.4.peg.1240"/>
<evidence type="ECO:0000313" key="5">
    <source>
        <dbReference type="EMBL" id="EMR03629.1"/>
    </source>
</evidence>
<evidence type="ECO:0000256" key="4">
    <source>
        <dbReference type="SAM" id="MobiDB-lite"/>
    </source>
</evidence>
<dbReference type="PANTHER" id="PTHR43393:SF3">
    <property type="entry name" value="LYSINE DECARBOXYLASE-LIKE PROTEIN"/>
    <property type="match status" value="1"/>
</dbReference>
<dbReference type="InterPro" id="IPR031100">
    <property type="entry name" value="LOG_fam"/>
</dbReference>
<reference evidence="5 6" key="1">
    <citation type="journal article" date="2013" name="Genome Announc.">
        <title>Draft Genome Sequence of Cesiribacter andamanensis Strain AMV16T, Isolated from a Soil Sample from a Mud Volcano in the Andaman Islands, India.</title>
        <authorList>
            <person name="Shivaji S."/>
            <person name="Ara S."/>
            <person name="Begum Z."/>
            <person name="Srinivas T.N."/>
            <person name="Singh A."/>
            <person name="Kumar Pinnaka A."/>
        </authorList>
    </citation>
    <scope>NUCLEOTIDE SEQUENCE [LARGE SCALE GENOMIC DNA]</scope>
    <source>
        <strain evidence="5 6">AMV16</strain>
    </source>
</reference>
<dbReference type="PANTHER" id="PTHR43393">
    <property type="entry name" value="CYTOKININ RIBOSIDE 5'-MONOPHOSPHATE PHOSPHORIBOHYDROLASE"/>
    <property type="match status" value="1"/>
</dbReference>
<feature type="region of interest" description="Disordered" evidence="4">
    <location>
        <begin position="1"/>
        <end position="96"/>
    </location>
</feature>
<keyword evidence="6" id="KW-1185">Reference proteome</keyword>
<feature type="compositionally biased region" description="Basic residues" evidence="4">
    <location>
        <begin position="8"/>
        <end position="19"/>
    </location>
</feature>
<feature type="compositionally biased region" description="Basic and acidic residues" evidence="4">
    <location>
        <begin position="86"/>
        <end position="96"/>
    </location>
</feature>
<gene>
    <name evidence="5" type="primary">yvdD_1</name>
    <name evidence="5" type="ORF">ADICEAN_01226</name>
</gene>
<evidence type="ECO:0000256" key="1">
    <source>
        <dbReference type="ARBA" id="ARBA00000274"/>
    </source>
</evidence>
<dbReference type="GO" id="GO:0005829">
    <property type="term" value="C:cytosol"/>
    <property type="evidence" value="ECO:0007669"/>
    <property type="project" value="TreeGrafter"/>
</dbReference>
<sequence length="331" mass="37233">MANDNKGPKKAKGPQRKGQAHADEQLDNRTISVEEAPGKLHKQPVEEKTSAEQAHEEKIAREGHPHHPGELKKKKPKANMPPAPPKEGELIPRKKPDADDQLIRMAFEDRDWNEIKSSNSWAIFKVMSEFVEGFEKLAKIGPCVSIFGSARTKETHKYYKMAEQIAEKLVRHGYGVITGGGPGIMEAGNKGAYNAGGKSVGLNIVLPFEQFDNPYIDPDKLITFDHFFVRKVMFVKYAQGFIVMPGGFGTMDELFEALTLIQTKKIGRFPIVLVGTKYWSGLMDWIRTTMLEQESNVNEEDLHLVNIVDTAEEAVKVIDEFYSKYLLSPNF</sequence>
<dbReference type="Pfam" id="PF03641">
    <property type="entry name" value="Lysine_decarbox"/>
    <property type="match status" value="1"/>
</dbReference>
<dbReference type="EMBL" id="AODQ01000021">
    <property type="protein sequence ID" value="EMR03629.1"/>
    <property type="molecule type" value="Genomic_DNA"/>
</dbReference>
<dbReference type="FunFam" id="3.40.50.450:FF:000011">
    <property type="entry name" value="TIGR00730 family Rossman fold protein"/>
    <property type="match status" value="1"/>
</dbReference>
<dbReference type="eggNOG" id="COG1611">
    <property type="taxonomic scope" value="Bacteria"/>
</dbReference>
<dbReference type="InterPro" id="IPR052341">
    <property type="entry name" value="LOG_family_nucleotidases"/>
</dbReference>
<proteinExistence type="predicted"/>
<dbReference type="STRING" id="1279009.ADICEAN_01226"/>
<evidence type="ECO:0000256" key="2">
    <source>
        <dbReference type="ARBA" id="ARBA00011985"/>
    </source>
</evidence>
<dbReference type="GO" id="GO:0009691">
    <property type="term" value="P:cytokinin biosynthetic process"/>
    <property type="evidence" value="ECO:0007669"/>
    <property type="project" value="InterPro"/>
</dbReference>
<comment type="caution">
    <text evidence="5">The sequence shown here is derived from an EMBL/GenBank/DDBJ whole genome shotgun (WGS) entry which is preliminary data.</text>
</comment>
<protein>
    <recommendedName>
        <fullName evidence="3">AMP nucleosidase</fullName>
        <ecNumber evidence="2">3.2.2.4</ecNumber>
    </recommendedName>
    <alternativeName>
        <fullName evidence="3">AMP nucleosidase</fullName>
    </alternativeName>
</protein>
<dbReference type="SUPFAM" id="SSF102405">
    <property type="entry name" value="MCP/YpsA-like"/>
    <property type="match status" value="1"/>
</dbReference>
<dbReference type="InterPro" id="IPR005269">
    <property type="entry name" value="LOG"/>
</dbReference>
<evidence type="ECO:0000256" key="3">
    <source>
        <dbReference type="ARBA" id="ARBA00031983"/>
    </source>
</evidence>
<dbReference type="EC" id="3.2.2.4" evidence="2"/>
<dbReference type="Gene3D" id="3.40.50.450">
    <property type="match status" value="1"/>
</dbReference>
<dbReference type="Proteomes" id="UP000011910">
    <property type="component" value="Unassembled WGS sequence"/>
</dbReference>
<dbReference type="GO" id="GO:0008714">
    <property type="term" value="F:AMP nucleosidase activity"/>
    <property type="evidence" value="ECO:0007669"/>
    <property type="project" value="UniProtKB-EC"/>
</dbReference>
<dbReference type="AlphaFoldDB" id="M7NZ43"/>
<name>M7NZ43_9BACT</name>